<dbReference type="InterPro" id="IPR052351">
    <property type="entry name" value="Ornithine_N-alpha-AT"/>
</dbReference>
<keyword evidence="13" id="KW-1185">Reference proteome</keyword>
<dbReference type="PANTHER" id="PTHR37323">
    <property type="entry name" value="GCN5-RELATED N-ACETYLTRANSFERASE"/>
    <property type="match status" value="1"/>
</dbReference>
<evidence type="ECO:0000256" key="6">
    <source>
        <dbReference type="ARBA" id="ARBA00038095"/>
    </source>
</evidence>
<evidence type="ECO:0000313" key="13">
    <source>
        <dbReference type="Proteomes" id="UP000199473"/>
    </source>
</evidence>
<evidence type="ECO:0000256" key="10">
    <source>
        <dbReference type="ARBA" id="ARBA00047785"/>
    </source>
</evidence>
<dbReference type="PANTHER" id="PTHR37323:SF1">
    <property type="entry name" value="L-ORNITHINE N(ALPHA)-ACYLTRANSFERASE"/>
    <property type="match status" value="1"/>
</dbReference>
<evidence type="ECO:0000256" key="8">
    <source>
        <dbReference type="ARBA" id="ARBA00039866"/>
    </source>
</evidence>
<accession>A0A1I3X7U9</accession>
<evidence type="ECO:0000256" key="11">
    <source>
        <dbReference type="SAM" id="MobiDB-lite"/>
    </source>
</evidence>
<keyword evidence="3" id="KW-0808">Transferase</keyword>
<evidence type="ECO:0000256" key="4">
    <source>
        <dbReference type="ARBA" id="ARBA00023098"/>
    </source>
</evidence>
<proteinExistence type="inferred from homology"/>
<comment type="catalytic activity">
    <reaction evidence="10">
        <text>a (3R)-hydroxyacyl-[ACP] + L-ornithine = a lyso-ornithine lipid + holo-[ACP] + H(+)</text>
        <dbReference type="Rhea" id="RHEA:20633"/>
        <dbReference type="Rhea" id="RHEA-COMP:9685"/>
        <dbReference type="Rhea" id="RHEA-COMP:9945"/>
        <dbReference type="ChEBI" id="CHEBI:15378"/>
        <dbReference type="ChEBI" id="CHEBI:46911"/>
        <dbReference type="ChEBI" id="CHEBI:64479"/>
        <dbReference type="ChEBI" id="CHEBI:78827"/>
        <dbReference type="ChEBI" id="CHEBI:138482"/>
        <dbReference type="EC" id="2.3.2.30"/>
    </reaction>
    <physiologicalReaction direction="left-to-right" evidence="10">
        <dbReference type="Rhea" id="RHEA:20634"/>
    </physiologicalReaction>
</comment>
<evidence type="ECO:0000256" key="1">
    <source>
        <dbReference type="ARBA" id="ARBA00005189"/>
    </source>
</evidence>
<dbReference type="SUPFAM" id="SSF55729">
    <property type="entry name" value="Acyl-CoA N-acyltransferases (Nat)"/>
    <property type="match status" value="1"/>
</dbReference>
<protein>
    <recommendedName>
        <fullName evidence="8">L-ornithine N(alpha)-acyltransferase</fullName>
        <ecNumber evidence="7">2.3.2.30</ecNumber>
    </recommendedName>
</protein>
<dbReference type="EMBL" id="FOSQ01000001">
    <property type="protein sequence ID" value="SFK15369.1"/>
    <property type="molecule type" value="Genomic_DNA"/>
</dbReference>
<organism evidence="12 13">
    <name type="scientific">Falsiroseomonas stagni DSM 19981</name>
    <dbReference type="NCBI Taxonomy" id="1123062"/>
    <lineage>
        <taxon>Bacteria</taxon>
        <taxon>Pseudomonadati</taxon>
        <taxon>Pseudomonadota</taxon>
        <taxon>Alphaproteobacteria</taxon>
        <taxon>Acetobacterales</taxon>
        <taxon>Roseomonadaceae</taxon>
        <taxon>Falsiroseomonas</taxon>
    </lineage>
</organism>
<evidence type="ECO:0000256" key="5">
    <source>
        <dbReference type="ARBA" id="ARBA00023315"/>
    </source>
</evidence>
<keyword evidence="2" id="KW-0444">Lipid biosynthesis</keyword>
<keyword evidence="5" id="KW-0012">Acyltransferase</keyword>
<dbReference type="EC" id="2.3.2.30" evidence="7"/>
<name>A0A1I3X7U9_9PROT</name>
<comment type="pathway">
    <text evidence="1">Lipid metabolism.</text>
</comment>
<dbReference type="Proteomes" id="UP000199473">
    <property type="component" value="Unassembled WGS sequence"/>
</dbReference>
<comment type="function">
    <text evidence="9">Catalyzes the first step in the biosynthesis of ornithine lipids, which are phosphorus-free membrane lipids. Catalyzes the 3-hydroxyacyl-acyl carrier protein-dependent acylation of ornithine to form lyso-ornithine lipid (LOL).</text>
</comment>
<evidence type="ECO:0000256" key="3">
    <source>
        <dbReference type="ARBA" id="ARBA00022679"/>
    </source>
</evidence>
<dbReference type="Gene3D" id="3.40.630.30">
    <property type="match status" value="1"/>
</dbReference>
<evidence type="ECO:0000256" key="2">
    <source>
        <dbReference type="ARBA" id="ARBA00022516"/>
    </source>
</evidence>
<feature type="region of interest" description="Disordered" evidence="11">
    <location>
        <begin position="1"/>
        <end position="21"/>
    </location>
</feature>
<dbReference type="Pfam" id="PF13444">
    <property type="entry name" value="Acetyltransf_5"/>
    <property type="match status" value="1"/>
</dbReference>
<reference evidence="12 13" key="1">
    <citation type="submission" date="2016-10" db="EMBL/GenBank/DDBJ databases">
        <authorList>
            <person name="de Groot N.N."/>
        </authorList>
    </citation>
    <scope>NUCLEOTIDE SEQUENCE [LARGE SCALE GENOMIC DNA]</scope>
    <source>
        <strain evidence="12 13">DSM 19981</strain>
    </source>
</reference>
<sequence length="285" mass="30798">MSVDGPLPEDAPLPADPPRAAPRAEGFEELRAGNLGLRIAESAAEIDAAQALRFKVFYEEMGANADAATLAAKRDGDEFDAVADHLLVLDHDLGNGPEAVIGTYRLIRRAAADRLGRFYSAGEYDIGPLLAFPGEVLELGRSCVAAPYRTRGTLQLLWRGIAAFVFRHKIDLMFGCASLPGTDLDALAAQLSYLHANHLAPPALRPRAVPDRHVAMDRIPPGDLDMRAAMVALPPLVKGYLRLGGFVGDGAVIDHQFNTTDVCIVVKTDLITDKYYRHYERTAGG</sequence>
<evidence type="ECO:0000256" key="9">
    <source>
        <dbReference type="ARBA" id="ARBA00045724"/>
    </source>
</evidence>
<gene>
    <name evidence="12" type="ORF">SAMN02745775_10136</name>
</gene>
<dbReference type="STRING" id="1123062.SAMN02745775_10136"/>
<keyword evidence="4" id="KW-0443">Lipid metabolism</keyword>
<dbReference type="AlphaFoldDB" id="A0A1I3X7U9"/>
<dbReference type="GO" id="GO:0043810">
    <property type="term" value="F:ornithine-acyl [acyl carrier protein] N-acyltransferase activity"/>
    <property type="evidence" value="ECO:0007669"/>
    <property type="project" value="UniProtKB-EC"/>
</dbReference>
<dbReference type="InterPro" id="IPR016181">
    <property type="entry name" value="Acyl_CoA_acyltransferase"/>
</dbReference>
<comment type="similarity">
    <text evidence="6">Belongs to the acetyltransferase family. OlsB subfamily.</text>
</comment>
<evidence type="ECO:0000256" key="7">
    <source>
        <dbReference type="ARBA" id="ARBA00039058"/>
    </source>
</evidence>
<feature type="compositionally biased region" description="Pro residues" evidence="11">
    <location>
        <begin position="9"/>
        <end position="20"/>
    </location>
</feature>
<dbReference type="GO" id="GO:0006629">
    <property type="term" value="P:lipid metabolic process"/>
    <property type="evidence" value="ECO:0007669"/>
    <property type="project" value="UniProtKB-KW"/>
</dbReference>
<dbReference type="RefSeq" id="WP_092953723.1">
    <property type="nucleotide sequence ID" value="NZ_FOSQ01000001.1"/>
</dbReference>
<evidence type="ECO:0000313" key="12">
    <source>
        <dbReference type="EMBL" id="SFK15369.1"/>
    </source>
</evidence>
<dbReference type="OrthoDB" id="9787072at2"/>